<dbReference type="Proteomes" id="UP000305267">
    <property type="component" value="Unassembled WGS sequence"/>
</dbReference>
<dbReference type="Pfam" id="PF22758">
    <property type="entry name" value="Phage_cement"/>
    <property type="match status" value="1"/>
</dbReference>
<evidence type="ECO:0000313" key="2">
    <source>
        <dbReference type="Proteomes" id="UP000305267"/>
    </source>
</evidence>
<protein>
    <submittedName>
        <fullName evidence="1">Uncharacterized protein</fullName>
    </submittedName>
</protein>
<gene>
    <name evidence="1" type="ORF">FF100_04845</name>
</gene>
<accession>A0A5C4LK85</accession>
<keyword evidence="2" id="KW-1185">Reference proteome</keyword>
<comment type="caution">
    <text evidence="1">The sequence shown here is derived from an EMBL/GenBank/DDBJ whole genome shotgun (WGS) entry which is preliminary data.</text>
</comment>
<reference evidence="1 2" key="1">
    <citation type="submission" date="2019-06" db="EMBL/GenBank/DDBJ databases">
        <title>Genome of Methylobacterium sp. 17Sr1-39.</title>
        <authorList>
            <person name="Seo T."/>
        </authorList>
    </citation>
    <scope>NUCLEOTIDE SEQUENCE [LARGE SCALE GENOMIC DNA]</scope>
    <source>
        <strain evidence="1 2">17Sr1-39</strain>
    </source>
</reference>
<proteinExistence type="predicted"/>
<dbReference type="AlphaFoldDB" id="A0A5C4LK85"/>
<dbReference type="EMBL" id="VDDA01000002">
    <property type="protein sequence ID" value="TNC14906.1"/>
    <property type="molecule type" value="Genomic_DNA"/>
</dbReference>
<sequence length="158" mass="15880">MAVLQSTYTQSIAVGYPGMVANGEEGNRISRTVEDVAGLPFGRAAFRGVGDRGCTATPSATAGAFLGISIANLAVQPTVGVVASGFAADIYHQNGEAGLMNEGVIFVTAGSNTTQGAAAYVTSAGAFTATSNSNTAIPAVFDDTVSSGTVVRLRVRKA</sequence>
<organism evidence="1 2">
    <name type="scientific">Methylobacterium terricola</name>
    <dbReference type="NCBI Taxonomy" id="2583531"/>
    <lineage>
        <taxon>Bacteria</taxon>
        <taxon>Pseudomonadati</taxon>
        <taxon>Pseudomonadota</taxon>
        <taxon>Alphaproteobacteria</taxon>
        <taxon>Hyphomicrobiales</taxon>
        <taxon>Methylobacteriaceae</taxon>
        <taxon>Methylobacterium</taxon>
    </lineage>
</organism>
<dbReference type="RefSeq" id="WP_139034447.1">
    <property type="nucleotide sequence ID" value="NZ_VDDA01000002.1"/>
</dbReference>
<name>A0A5C4LK85_9HYPH</name>
<evidence type="ECO:0000313" key="1">
    <source>
        <dbReference type="EMBL" id="TNC14906.1"/>
    </source>
</evidence>
<dbReference type="InterPro" id="IPR054438">
    <property type="entry name" value="Struct_cement_gp24/gp6"/>
</dbReference>
<dbReference type="OrthoDB" id="7570830at2"/>